<dbReference type="InterPro" id="IPR014756">
    <property type="entry name" value="Ig_E-set"/>
</dbReference>
<organism evidence="3 4">
    <name type="scientific">Porites evermanni</name>
    <dbReference type="NCBI Taxonomy" id="104178"/>
    <lineage>
        <taxon>Eukaryota</taxon>
        <taxon>Metazoa</taxon>
        <taxon>Cnidaria</taxon>
        <taxon>Anthozoa</taxon>
        <taxon>Hexacorallia</taxon>
        <taxon>Scleractinia</taxon>
        <taxon>Fungiina</taxon>
        <taxon>Poritidae</taxon>
        <taxon>Porites</taxon>
    </lineage>
</organism>
<evidence type="ECO:0000259" key="2">
    <source>
        <dbReference type="Pfam" id="PF03174"/>
    </source>
</evidence>
<sequence length="68" mass="7729">RIVDGKLQVKTILPGLKVEYSTDNGLTWSDVTEKTKVDGVVLLRSRPRGKKQVSRTVRFEAPDHPKKR</sequence>
<feature type="domain" description="Chitobiase C-terminal" evidence="2">
    <location>
        <begin position="1"/>
        <end position="55"/>
    </location>
</feature>
<evidence type="ECO:0000313" key="3">
    <source>
        <dbReference type="EMBL" id="CAH3187286.1"/>
    </source>
</evidence>
<dbReference type="InterPro" id="IPR013783">
    <property type="entry name" value="Ig-like_fold"/>
</dbReference>
<dbReference type="Proteomes" id="UP001159427">
    <property type="component" value="Unassembled WGS sequence"/>
</dbReference>
<dbReference type="SUPFAM" id="SSF81296">
    <property type="entry name" value="E set domains"/>
    <property type="match status" value="1"/>
</dbReference>
<reference evidence="3 4" key="1">
    <citation type="submission" date="2022-05" db="EMBL/GenBank/DDBJ databases">
        <authorList>
            <consortium name="Genoscope - CEA"/>
            <person name="William W."/>
        </authorList>
    </citation>
    <scope>NUCLEOTIDE SEQUENCE [LARGE SCALE GENOMIC DNA]</scope>
</reference>
<accession>A0ABN8S999</accession>
<proteinExistence type="predicted"/>
<comment type="caution">
    <text evidence="3">The sequence shown here is derived from an EMBL/GenBank/DDBJ whole genome shotgun (WGS) entry which is preliminary data.</text>
</comment>
<dbReference type="Gene3D" id="2.60.40.10">
    <property type="entry name" value="Immunoglobulins"/>
    <property type="match status" value="1"/>
</dbReference>
<dbReference type="InterPro" id="IPR004867">
    <property type="entry name" value="CHB_C_dom"/>
</dbReference>
<protein>
    <recommendedName>
        <fullName evidence="2">Chitobiase C-terminal domain-containing protein</fullName>
    </recommendedName>
</protein>
<dbReference type="Pfam" id="PF03174">
    <property type="entry name" value="CHB_HEX_C"/>
    <property type="match status" value="1"/>
</dbReference>
<name>A0ABN8S999_9CNID</name>
<evidence type="ECO:0000256" key="1">
    <source>
        <dbReference type="SAM" id="MobiDB-lite"/>
    </source>
</evidence>
<gene>
    <name evidence="3" type="ORF">PEVE_00017546</name>
</gene>
<dbReference type="EMBL" id="CALNXI010002405">
    <property type="protein sequence ID" value="CAH3187286.1"/>
    <property type="molecule type" value="Genomic_DNA"/>
</dbReference>
<feature type="compositionally biased region" description="Basic and acidic residues" evidence="1">
    <location>
        <begin position="57"/>
        <end position="68"/>
    </location>
</feature>
<keyword evidence="4" id="KW-1185">Reference proteome</keyword>
<feature type="region of interest" description="Disordered" evidence="1">
    <location>
        <begin position="47"/>
        <end position="68"/>
    </location>
</feature>
<evidence type="ECO:0000313" key="4">
    <source>
        <dbReference type="Proteomes" id="UP001159427"/>
    </source>
</evidence>
<feature type="non-terminal residue" evidence="3">
    <location>
        <position position="1"/>
    </location>
</feature>